<dbReference type="GO" id="GO:0009187">
    <property type="term" value="P:cyclic nucleotide metabolic process"/>
    <property type="evidence" value="ECO:0007669"/>
    <property type="project" value="TreeGrafter"/>
</dbReference>
<name>A0AAW1W5Y5_RUBAR</name>
<reference evidence="2 3" key="1">
    <citation type="journal article" date="2023" name="G3 (Bethesda)">
        <title>A chromosome-length genome assembly and annotation of blackberry (Rubus argutus, cv. 'Hillquist').</title>
        <authorList>
            <person name="Bruna T."/>
            <person name="Aryal R."/>
            <person name="Dudchenko O."/>
            <person name="Sargent D.J."/>
            <person name="Mead D."/>
            <person name="Buti M."/>
            <person name="Cavallini A."/>
            <person name="Hytonen T."/>
            <person name="Andres J."/>
            <person name="Pham M."/>
            <person name="Weisz D."/>
            <person name="Mascagni F."/>
            <person name="Usai G."/>
            <person name="Natali L."/>
            <person name="Bassil N."/>
            <person name="Fernandez G.E."/>
            <person name="Lomsadze A."/>
            <person name="Armour M."/>
            <person name="Olukolu B."/>
            <person name="Poorten T."/>
            <person name="Britton C."/>
            <person name="Davik J."/>
            <person name="Ashrafi H."/>
            <person name="Aiden E.L."/>
            <person name="Borodovsky M."/>
            <person name="Worthington M."/>
        </authorList>
    </citation>
    <scope>NUCLEOTIDE SEQUENCE [LARGE SCALE GENOMIC DNA]</scope>
    <source>
        <strain evidence="2">PI 553951</strain>
    </source>
</reference>
<organism evidence="2 3">
    <name type="scientific">Rubus argutus</name>
    <name type="common">Southern blackberry</name>
    <dbReference type="NCBI Taxonomy" id="59490"/>
    <lineage>
        <taxon>Eukaryota</taxon>
        <taxon>Viridiplantae</taxon>
        <taxon>Streptophyta</taxon>
        <taxon>Embryophyta</taxon>
        <taxon>Tracheophyta</taxon>
        <taxon>Spermatophyta</taxon>
        <taxon>Magnoliopsida</taxon>
        <taxon>eudicotyledons</taxon>
        <taxon>Gunneridae</taxon>
        <taxon>Pentapetalae</taxon>
        <taxon>rosids</taxon>
        <taxon>fabids</taxon>
        <taxon>Rosales</taxon>
        <taxon>Rosaceae</taxon>
        <taxon>Rosoideae</taxon>
        <taxon>Rosoideae incertae sedis</taxon>
        <taxon>Rubus</taxon>
    </lineage>
</organism>
<dbReference type="PANTHER" id="PTHR28141">
    <property type="entry name" value="2',3'-CYCLIC-NUCLEOTIDE 3'-PHOSPHODIESTERASE"/>
    <property type="match status" value="1"/>
</dbReference>
<evidence type="ECO:0000259" key="1">
    <source>
        <dbReference type="Pfam" id="PF07734"/>
    </source>
</evidence>
<comment type="caution">
    <text evidence="2">The sequence shown here is derived from an EMBL/GenBank/DDBJ whole genome shotgun (WGS) entry which is preliminary data.</text>
</comment>
<gene>
    <name evidence="2" type="ORF">M0R45_028557</name>
</gene>
<dbReference type="InterPro" id="IPR009097">
    <property type="entry name" value="Cyclic_Pdiesterase"/>
</dbReference>
<dbReference type="SUPFAM" id="SSF55144">
    <property type="entry name" value="LigT-like"/>
    <property type="match status" value="1"/>
</dbReference>
<dbReference type="InterPro" id="IPR017451">
    <property type="entry name" value="F-box-assoc_interact_dom"/>
</dbReference>
<dbReference type="AlphaFoldDB" id="A0AAW1W5Y5"/>
<sequence length="495" mass="57276">MFLWNPAIQECKLLPPKPNLQEPPRYRFFLFDSMAFGYDPNSKGYKVVNIGVPYPMDKEIEDNGYYIYHPPKVVLYTHLGTDSDSWREIKTYSLETQTTILWPETFQMYFKDVCYWIGREQHKELHGFEAGEEEFLKNMIILFDPVDEVFHDMLLPDIFYDRTEYFFGMRLLVWNESIALFGLQNTLTHLGASFGIWVMDVFGGPKGSWTKHITFELTEKPLAFLNSNEILMADTEDTNGCIISYNLTTKKRNHFPNQSVPDDDSAAVVYVNSIVSVLGGNKLESRDKSSNAGLSLFKYSSSPLSHSMLDKRTHLYSVWAIPPDEVSVRVKKVMESLRAEFNGPEIEPHIPVVGSIRMAHEDVLNQFKSLQSRVIYSYKAKINQVVTRSFYYQCVSLLIASSFLSEDESWKLWDTTQSCAAKFGFCNQVRPHLSLLYGYLTEEEKRKAREIVSTLDESITNLSFPITRLALYKIDYKDTTLKSWEKIAEYPLRIN</sequence>
<dbReference type="InterPro" id="IPR006527">
    <property type="entry name" value="F-box-assoc_dom_typ1"/>
</dbReference>
<dbReference type="Gene3D" id="3.90.1140.10">
    <property type="entry name" value="Cyclic phosphodiesterase"/>
    <property type="match status" value="1"/>
</dbReference>
<dbReference type="Pfam" id="PF07734">
    <property type="entry name" value="FBA_1"/>
    <property type="match status" value="1"/>
</dbReference>
<dbReference type="EMBL" id="JBEDUW010000006">
    <property type="protein sequence ID" value="KAK9919988.1"/>
    <property type="molecule type" value="Genomic_DNA"/>
</dbReference>
<dbReference type="NCBIfam" id="TIGR01640">
    <property type="entry name" value="F_box_assoc_1"/>
    <property type="match status" value="1"/>
</dbReference>
<proteinExistence type="predicted"/>
<keyword evidence="3" id="KW-1185">Reference proteome</keyword>
<accession>A0AAW1W5Y5</accession>
<evidence type="ECO:0000313" key="3">
    <source>
        <dbReference type="Proteomes" id="UP001457282"/>
    </source>
</evidence>
<protein>
    <recommendedName>
        <fullName evidence="1">F-box associated beta-propeller type 1 domain-containing protein</fullName>
    </recommendedName>
</protein>
<evidence type="ECO:0000313" key="2">
    <source>
        <dbReference type="EMBL" id="KAK9919988.1"/>
    </source>
</evidence>
<dbReference type="PANTHER" id="PTHR28141:SF1">
    <property type="entry name" value="2',3'-CYCLIC-NUCLEOTIDE 3'-PHOSPHODIESTERASE"/>
    <property type="match status" value="1"/>
</dbReference>
<dbReference type="GO" id="GO:0004113">
    <property type="term" value="F:2',3'-cyclic-nucleotide 3'-phosphodiesterase activity"/>
    <property type="evidence" value="ECO:0007669"/>
    <property type="project" value="TreeGrafter"/>
</dbReference>
<dbReference type="InterPro" id="IPR012386">
    <property type="entry name" value="Cyclic-nucl_3Pdiesterase"/>
</dbReference>
<dbReference type="Proteomes" id="UP001457282">
    <property type="component" value="Unassembled WGS sequence"/>
</dbReference>
<feature type="domain" description="F-box associated beta-propeller type 1" evidence="1">
    <location>
        <begin position="2"/>
        <end position="241"/>
    </location>
</feature>